<dbReference type="Proteomes" id="UP000005240">
    <property type="component" value="Unassembled WGS sequence"/>
</dbReference>
<feature type="compositionally biased region" description="Low complexity" evidence="1">
    <location>
        <begin position="122"/>
        <end position="133"/>
    </location>
</feature>
<proteinExistence type="predicted"/>
<evidence type="ECO:0000256" key="1">
    <source>
        <dbReference type="SAM" id="MobiDB-lite"/>
    </source>
</evidence>
<dbReference type="EMBL" id="ADAS02000008">
    <property type="protein sequence ID" value="OAV98182.1"/>
    <property type="molecule type" value="Genomic_DNA"/>
</dbReference>
<dbReference type="AlphaFoldDB" id="A0A180H110"/>
<evidence type="ECO:0000313" key="2">
    <source>
        <dbReference type="EMBL" id="OAV98182.1"/>
    </source>
</evidence>
<reference evidence="3" key="4">
    <citation type="submission" date="2025-05" db="UniProtKB">
        <authorList>
            <consortium name="EnsemblFungi"/>
        </authorList>
    </citation>
    <scope>IDENTIFICATION</scope>
    <source>
        <strain evidence="3">isolate 1-1 / race 1 (BBBD)</strain>
    </source>
</reference>
<keyword evidence="4" id="KW-1185">Reference proteome</keyword>
<sequence length="230" mass="24604">MLSGDLATPSEGPPHAAAVSEPRRWEDQARWLPTGPRDAHGRLPNRSPPSVAIPPEQSWPGLAWPSLGIQLGIQLDIQRWAPSHALHPSLPLQTCPDPASLVHVFRLPRGRQHQNTLAPTDPAVAAPSSPNPSGVTLQPEDAACPSWGPSSCESRLFPARPHHARTIFALDCGSTPALLGQASTTPAALHSTHSSPLHPPPKLLRPATIIHNPACFEASLTRRTPRALLE</sequence>
<dbReference type="EnsemblFungi" id="PTTG_25689-t43_1">
    <property type="protein sequence ID" value="PTTG_25689-t43_1-p1"/>
    <property type="gene ID" value="PTTG_25689"/>
</dbReference>
<evidence type="ECO:0000313" key="4">
    <source>
        <dbReference type="Proteomes" id="UP000005240"/>
    </source>
</evidence>
<feature type="region of interest" description="Disordered" evidence="1">
    <location>
        <begin position="1"/>
        <end position="54"/>
    </location>
</feature>
<accession>A0A180H110</accession>
<dbReference type="VEuPathDB" id="FungiDB:PTTG_25689"/>
<reference evidence="2" key="2">
    <citation type="submission" date="2016-05" db="EMBL/GenBank/DDBJ databases">
        <title>Comparative analysis highlights variable genome content of wheat rusts and divergence of the mating loci.</title>
        <authorList>
            <person name="Cuomo C.A."/>
            <person name="Bakkeren G."/>
            <person name="Szabo L."/>
            <person name="Khalil H."/>
            <person name="Joly D."/>
            <person name="Goldberg J."/>
            <person name="Young S."/>
            <person name="Zeng Q."/>
            <person name="Fellers J."/>
        </authorList>
    </citation>
    <scope>NUCLEOTIDE SEQUENCE [LARGE SCALE GENOMIC DNA]</scope>
    <source>
        <strain evidence="2">1-1 BBBD Race 1</strain>
    </source>
</reference>
<reference evidence="2" key="1">
    <citation type="submission" date="2009-11" db="EMBL/GenBank/DDBJ databases">
        <authorList>
            <consortium name="The Broad Institute Genome Sequencing Platform"/>
            <person name="Ward D."/>
            <person name="Feldgarden M."/>
            <person name="Earl A."/>
            <person name="Young S.K."/>
            <person name="Zeng Q."/>
            <person name="Koehrsen M."/>
            <person name="Alvarado L."/>
            <person name="Berlin A."/>
            <person name="Bochicchio J."/>
            <person name="Borenstein D."/>
            <person name="Chapman S.B."/>
            <person name="Chen Z."/>
            <person name="Engels R."/>
            <person name="Freedman E."/>
            <person name="Gellesch M."/>
            <person name="Goldberg J."/>
            <person name="Griggs A."/>
            <person name="Gujja S."/>
            <person name="Heilman E."/>
            <person name="Heiman D."/>
            <person name="Hepburn T."/>
            <person name="Howarth C."/>
            <person name="Jen D."/>
            <person name="Larson L."/>
            <person name="Lewis B."/>
            <person name="Mehta T."/>
            <person name="Park D."/>
            <person name="Pearson M."/>
            <person name="Roberts A."/>
            <person name="Saif S."/>
            <person name="Shea T."/>
            <person name="Shenoy N."/>
            <person name="Sisk P."/>
            <person name="Stolte C."/>
            <person name="Sykes S."/>
            <person name="Thomson T."/>
            <person name="Walk T."/>
            <person name="White J."/>
            <person name="Yandava C."/>
            <person name="Izard J."/>
            <person name="Baranova O.V."/>
            <person name="Blanton J.M."/>
            <person name="Tanner A.C."/>
            <person name="Dewhirst F.E."/>
            <person name="Haas B."/>
            <person name="Nusbaum C."/>
            <person name="Birren B."/>
        </authorList>
    </citation>
    <scope>NUCLEOTIDE SEQUENCE [LARGE SCALE GENOMIC DNA]</scope>
    <source>
        <strain evidence="2">1-1 BBBD Race 1</strain>
    </source>
</reference>
<organism evidence="2">
    <name type="scientific">Puccinia triticina (isolate 1-1 / race 1 (BBBD))</name>
    <name type="common">Brown leaf rust fungus</name>
    <dbReference type="NCBI Taxonomy" id="630390"/>
    <lineage>
        <taxon>Eukaryota</taxon>
        <taxon>Fungi</taxon>
        <taxon>Dikarya</taxon>
        <taxon>Basidiomycota</taxon>
        <taxon>Pucciniomycotina</taxon>
        <taxon>Pucciniomycetes</taxon>
        <taxon>Pucciniales</taxon>
        <taxon>Pucciniaceae</taxon>
        <taxon>Puccinia</taxon>
    </lineage>
</organism>
<gene>
    <name evidence="2" type="ORF">PTTG_25689</name>
</gene>
<name>A0A180H110_PUCT1</name>
<evidence type="ECO:0000313" key="3">
    <source>
        <dbReference type="EnsemblFungi" id="PTTG_25689-t43_1-p1"/>
    </source>
</evidence>
<feature type="region of interest" description="Disordered" evidence="1">
    <location>
        <begin position="117"/>
        <end position="140"/>
    </location>
</feature>
<reference evidence="3 4" key="3">
    <citation type="journal article" date="2017" name="G3 (Bethesda)">
        <title>Comparative analysis highlights variable genome content of wheat rusts and divergence of the mating loci.</title>
        <authorList>
            <person name="Cuomo C.A."/>
            <person name="Bakkeren G."/>
            <person name="Khalil H.B."/>
            <person name="Panwar V."/>
            <person name="Joly D."/>
            <person name="Linning R."/>
            <person name="Sakthikumar S."/>
            <person name="Song X."/>
            <person name="Adiconis X."/>
            <person name="Fan L."/>
            <person name="Goldberg J.M."/>
            <person name="Levin J.Z."/>
            <person name="Young S."/>
            <person name="Zeng Q."/>
            <person name="Anikster Y."/>
            <person name="Bruce M."/>
            <person name="Wang M."/>
            <person name="Yin C."/>
            <person name="McCallum B."/>
            <person name="Szabo L.J."/>
            <person name="Hulbert S."/>
            <person name="Chen X."/>
            <person name="Fellers J.P."/>
        </authorList>
    </citation>
    <scope>NUCLEOTIDE SEQUENCE</scope>
    <source>
        <strain evidence="4">Isolate 1-1 / race 1 (BBBD)</strain>
        <strain evidence="3">isolate 1-1 / race 1 (BBBD)</strain>
    </source>
</reference>
<protein>
    <submittedName>
        <fullName evidence="2 3">Uncharacterized protein</fullName>
    </submittedName>
</protein>